<feature type="domain" description="RCC1-like" evidence="3">
    <location>
        <begin position="28"/>
        <end position="329"/>
    </location>
</feature>
<protein>
    <submittedName>
        <fullName evidence="4">Alpha-tubulin suppressor-like RCC1 family protein</fullName>
    </submittedName>
</protein>
<accession>A0A4V3DMU3</accession>
<feature type="signal peptide" evidence="2">
    <location>
        <begin position="1"/>
        <end position="28"/>
    </location>
</feature>
<sequence>MAVHRNILVFSLVLLAPILAGIARTSTAATIAAGGYHTCAIGEAAGEMRCWGSGSYGKLANGSGPELDRAAPVAISSPIARWRSVAVGDSHACAIAASGAVYCWGYNGFGQLGDGTSITRPAPVAVVGLGSGVAQLSVGLNHSCALMHSGKVNCWGAGEFGRLGSGQVANQTTPGEVLTLTGAISVGAGAYHTCAAINDGSVKCWGRNGSGQIGDGSAVNRLTPVFTSITIAATEVAIGGYHGCARSAAGAVQCWGYNADGELGNGTTATSTVAVNVEGLASGATRLAAGIYHSCALTAGDILKCWGYNGYGQIGDGATGPAVVRPTSVVNLPIPVAEVTAGNDHTCVRASGNRIQCWGRALHGRTGVGNTATSPGYAQRPLAVSGLPAPAVKLSLRTNNACAVTVIGSASCWGNNESGQIGDGLALPHATFVYQAGPRDVADLSSGVRDIATGDLHACALKTNGTVWCWGSNIYGQLGDQTAIARRTPVQVIGIVNAVQIAAGIGFSCARTAVGGVWCWGFNTNGQLGNGTNTHSLQAVPAIGLGQDIVDLSLGNAFACAVRNDGKVLCWGSNTRGQLGDGTATARNVPTLVNDNFGIYAGIATGGEFSCGLTSAGQAKCWGYNDVGQLGDGSLMQRSTPAGVATLSSGVARLAAGQYHACALLSSGQLKCWGYNANYQLGDGTLVNRTQPVPAANVSGSIHSLALSGQSSCVVLADESSRCWGLNSAGQLGNGSIAANFAVPQEIAQWLRDDLIFRDDFEP</sequence>
<keyword evidence="2" id="KW-0732">Signal</keyword>
<evidence type="ECO:0000259" key="3">
    <source>
        <dbReference type="Pfam" id="PF25390"/>
    </source>
</evidence>
<dbReference type="InterPro" id="IPR058923">
    <property type="entry name" value="RCC1-like_dom"/>
</dbReference>
<dbReference type="PANTHER" id="PTHR22870:SF408">
    <property type="entry name" value="OS09G0560450 PROTEIN"/>
    <property type="match status" value="1"/>
</dbReference>
<comment type="caution">
    <text evidence="4">The sequence shown here is derived from an EMBL/GenBank/DDBJ whole genome shotgun (WGS) entry which is preliminary data.</text>
</comment>
<keyword evidence="1" id="KW-0677">Repeat</keyword>
<dbReference type="PROSITE" id="PS50012">
    <property type="entry name" value="RCC1_3"/>
    <property type="match status" value="12"/>
</dbReference>
<name>A0A4V3DMU3_9GAMM</name>
<dbReference type="RefSeq" id="WP_166653976.1">
    <property type="nucleotide sequence ID" value="NZ_SNZH01000004.1"/>
</dbReference>
<dbReference type="EMBL" id="SNZH01000004">
    <property type="protein sequence ID" value="TDR45926.1"/>
    <property type="molecule type" value="Genomic_DNA"/>
</dbReference>
<dbReference type="PANTHER" id="PTHR22870">
    <property type="entry name" value="REGULATOR OF CHROMOSOME CONDENSATION"/>
    <property type="match status" value="1"/>
</dbReference>
<feature type="chain" id="PRO_5020962576" evidence="2">
    <location>
        <begin position="29"/>
        <end position="763"/>
    </location>
</feature>
<dbReference type="InterPro" id="IPR051210">
    <property type="entry name" value="Ub_ligase/GEF_domain"/>
</dbReference>
<evidence type="ECO:0000313" key="4">
    <source>
        <dbReference type="EMBL" id="TDR45926.1"/>
    </source>
</evidence>
<dbReference type="InterPro" id="IPR009091">
    <property type="entry name" value="RCC1/BLIP-II"/>
</dbReference>
<dbReference type="Pfam" id="PF13540">
    <property type="entry name" value="RCC1_2"/>
    <property type="match status" value="1"/>
</dbReference>
<organism evidence="4 5">
    <name type="scientific">Tahibacter aquaticus</name>
    <dbReference type="NCBI Taxonomy" id="520092"/>
    <lineage>
        <taxon>Bacteria</taxon>
        <taxon>Pseudomonadati</taxon>
        <taxon>Pseudomonadota</taxon>
        <taxon>Gammaproteobacteria</taxon>
        <taxon>Lysobacterales</taxon>
        <taxon>Rhodanobacteraceae</taxon>
        <taxon>Tahibacter</taxon>
    </lineage>
</organism>
<dbReference type="AlphaFoldDB" id="A0A4V3DMU3"/>
<evidence type="ECO:0000256" key="2">
    <source>
        <dbReference type="SAM" id="SignalP"/>
    </source>
</evidence>
<feature type="domain" description="RCC1-like" evidence="3">
    <location>
        <begin position="438"/>
        <end position="748"/>
    </location>
</feature>
<keyword evidence="5" id="KW-1185">Reference proteome</keyword>
<evidence type="ECO:0000313" key="5">
    <source>
        <dbReference type="Proteomes" id="UP000295293"/>
    </source>
</evidence>
<dbReference type="Pfam" id="PF25390">
    <property type="entry name" value="WD40_RLD"/>
    <property type="match status" value="2"/>
</dbReference>
<dbReference type="Gene3D" id="2.130.10.30">
    <property type="entry name" value="Regulator of chromosome condensation 1/beta-lactamase-inhibitor protein II"/>
    <property type="match status" value="5"/>
</dbReference>
<evidence type="ECO:0000256" key="1">
    <source>
        <dbReference type="ARBA" id="ARBA00022737"/>
    </source>
</evidence>
<gene>
    <name evidence="4" type="ORF">DFR29_104362</name>
</gene>
<dbReference type="Proteomes" id="UP000295293">
    <property type="component" value="Unassembled WGS sequence"/>
</dbReference>
<dbReference type="InterPro" id="IPR000408">
    <property type="entry name" value="Reg_chr_condens"/>
</dbReference>
<proteinExistence type="predicted"/>
<reference evidence="4 5" key="1">
    <citation type="submission" date="2019-03" db="EMBL/GenBank/DDBJ databases">
        <title>Genomic Encyclopedia of Type Strains, Phase IV (KMG-IV): sequencing the most valuable type-strain genomes for metagenomic binning, comparative biology and taxonomic classification.</title>
        <authorList>
            <person name="Goeker M."/>
        </authorList>
    </citation>
    <scope>NUCLEOTIDE SEQUENCE [LARGE SCALE GENOMIC DNA]</scope>
    <source>
        <strain evidence="4 5">DSM 21667</strain>
    </source>
</reference>
<dbReference type="SUPFAM" id="SSF50985">
    <property type="entry name" value="RCC1/BLIP-II"/>
    <property type="match status" value="2"/>
</dbReference>
<dbReference type="PRINTS" id="PR00633">
    <property type="entry name" value="RCCNDNSATION"/>
</dbReference>